<evidence type="ECO:0000313" key="1">
    <source>
        <dbReference type="EMBL" id="JAH90524.1"/>
    </source>
</evidence>
<name>A0A0E9WJF1_ANGAN</name>
<dbReference type="AlphaFoldDB" id="A0A0E9WJF1"/>
<organism evidence="1">
    <name type="scientific">Anguilla anguilla</name>
    <name type="common">European freshwater eel</name>
    <name type="synonym">Muraena anguilla</name>
    <dbReference type="NCBI Taxonomy" id="7936"/>
    <lineage>
        <taxon>Eukaryota</taxon>
        <taxon>Metazoa</taxon>
        <taxon>Chordata</taxon>
        <taxon>Craniata</taxon>
        <taxon>Vertebrata</taxon>
        <taxon>Euteleostomi</taxon>
        <taxon>Actinopterygii</taxon>
        <taxon>Neopterygii</taxon>
        <taxon>Teleostei</taxon>
        <taxon>Anguilliformes</taxon>
        <taxon>Anguillidae</taxon>
        <taxon>Anguilla</taxon>
    </lineage>
</organism>
<accession>A0A0E9WJF1</accession>
<reference evidence="1" key="2">
    <citation type="journal article" date="2015" name="Fish Shellfish Immunol.">
        <title>Early steps in the European eel (Anguilla anguilla)-Vibrio vulnificus interaction in the gills: Role of the RtxA13 toxin.</title>
        <authorList>
            <person name="Callol A."/>
            <person name="Pajuelo D."/>
            <person name="Ebbesson L."/>
            <person name="Teles M."/>
            <person name="MacKenzie S."/>
            <person name="Amaro C."/>
        </authorList>
    </citation>
    <scope>NUCLEOTIDE SEQUENCE</scope>
</reference>
<protein>
    <submittedName>
        <fullName evidence="1">Uncharacterized protein</fullName>
    </submittedName>
</protein>
<reference evidence="1" key="1">
    <citation type="submission" date="2014-11" db="EMBL/GenBank/DDBJ databases">
        <authorList>
            <person name="Amaro Gonzalez C."/>
        </authorList>
    </citation>
    <scope>NUCLEOTIDE SEQUENCE</scope>
</reference>
<sequence>MSMCSLMKSMSVKGYETKTLQYSFSVSNPLDDSQWHIPLVYWLVHMYL</sequence>
<proteinExistence type="predicted"/>
<dbReference type="EMBL" id="GBXM01018053">
    <property type="protein sequence ID" value="JAH90524.1"/>
    <property type="molecule type" value="Transcribed_RNA"/>
</dbReference>